<reference evidence="2 3" key="1">
    <citation type="journal article" date="2021" name="Front. Microbiol.">
        <title>Bacterial Transformation of Aromatic Monomers in Softwood Black Liquor.</title>
        <authorList>
            <person name="Navas L.E."/>
            <person name="Dexter G."/>
            <person name="Liu J."/>
            <person name="Levy-Booth D."/>
            <person name="Cho M."/>
            <person name="Jang S.K."/>
            <person name="Mansfield S.D."/>
            <person name="Renneckar S."/>
            <person name="Mohn W.W."/>
            <person name="Eltis L.D."/>
        </authorList>
    </citation>
    <scope>NUCLEOTIDE SEQUENCE [LARGE SCALE GENOMIC DNA]</scope>
    <source>
        <strain evidence="2 3">GD02</strain>
    </source>
</reference>
<feature type="domain" description="Helix-turn-helix" evidence="1">
    <location>
        <begin position="5"/>
        <end position="53"/>
    </location>
</feature>
<dbReference type="Pfam" id="PF12728">
    <property type="entry name" value="HTH_17"/>
    <property type="match status" value="1"/>
</dbReference>
<accession>A0AA46X2Q9</accession>
<organism evidence="2 3">
    <name type="scientific">Rhodococcus rhodochrous</name>
    <dbReference type="NCBI Taxonomy" id="1829"/>
    <lineage>
        <taxon>Bacteria</taxon>
        <taxon>Bacillati</taxon>
        <taxon>Actinomycetota</taxon>
        <taxon>Actinomycetes</taxon>
        <taxon>Mycobacteriales</taxon>
        <taxon>Nocardiaceae</taxon>
        <taxon>Rhodococcus</taxon>
    </lineage>
</organism>
<evidence type="ECO:0000259" key="1">
    <source>
        <dbReference type="Pfam" id="PF12728"/>
    </source>
</evidence>
<evidence type="ECO:0000313" key="2">
    <source>
        <dbReference type="EMBL" id="UZF48347.1"/>
    </source>
</evidence>
<gene>
    <name evidence="2" type="ORF">KUM34_028885</name>
</gene>
<dbReference type="InterPro" id="IPR041657">
    <property type="entry name" value="HTH_17"/>
</dbReference>
<dbReference type="AlphaFoldDB" id="A0AA46X2Q9"/>
<dbReference type="NCBIfam" id="TIGR01764">
    <property type="entry name" value="excise"/>
    <property type="match status" value="1"/>
</dbReference>
<keyword evidence="2" id="KW-0614">Plasmid</keyword>
<dbReference type="SUPFAM" id="SSF46955">
    <property type="entry name" value="Putative DNA-binding domain"/>
    <property type="match status" value="1"/>
</dbReference>
<dbReference type="InterPro" id="IPR010093">
    <property type="entry name" value="SinI_DNA-bd"/>
</dbReference>
<dbReference type="RefSeq" id="WP_229582107.1">
    <property type="nucleotide sequence ID" value="NZ_CP083975.1"/>
</dbReference>
<protein>
    <submittedName>
        <fullName evidence="2">Helix-turn-helix domain-containing protein</fullName>
    </submittedName>
</protein>
<geneLocation type="plasmid" evidence="2 3">
    <name>pGD02.2.1</name>
</geneLocation>
<evidence type="ECO:0000313" key="3">
    <source>
        <dbReference type="Proteomes" id="UP001162740"/>
    </source>
</evidence>
<sequence length="236" mass="26000">MGDVTVAEAATELGVSQRHITRLAQAGELEVVRKVGGALLIDSASVHRWAQMRRRQGRPWSEPVAWGALALLSGHTAHWLSAAQRTRLTHRLRRSTAEDVAFFARRRAVPLRMRAWEATDHRIGHRIVSTGVGALDTMDAATASRFHLTTNDTARTEGYITVTDLDAIIDDLGLTEDHNGNVTLRVVSEDNPLFQDTPHTLTPPIAAIAVDLMDSLDTREHSAGTKVLQELIDDLR</sequence>
<dbReference type="EMBL" id="CP083975">
    <property type="protein sequence ID" value="UZF48347.1"/>
    <property type="molecule type" value="Genomic_DNA"/>
</dbReference>
<dbReference type="InterPro" id="IPR009061">
    <property type="entry name" value="DNA-bd_dom_put_sf"/>
</dbReference>
<proteinExistence type="predicted"/>
<dbReference type="GO" id="GO:0003677">
    <property type="term" value="F:DNA binding"/>
    <property type="evidence" value="ECO:0007669"/>
    <property type="project" value="InterPro"/>
</dbReference>
<dbReference type="Proteomes" id="UP001162740">
    <property type="component" value="Plasmid pGD02.2.1"/>
</dbReference>
<name>A0AA46X2Q9_RHORH</name>